<evidence type="ECO:0000313" key="12">
    <source>
        <dbReference type="EMBL" id="MFK2874939.1"/>
    </source>
</evidence>
<evidence type="ECO:0000256" key="8">
    <source>
        <dbReference type="ARBA" id="ARBA00033408"/>
    </source>
</evidence>
<feature type="coiled-coil region" evidence="10">
    <location>
        <begin position="318"/>
        <end position="362"/>
    </location>
</feature>
<comment type="function">
    <text evidence="1 9">May be involved in recombinational repair of damaged DNA.</text>
</comment>
<dbReference type="InterPro" id="IPR003395">
    <property type="entry name" value="RecF/RecN/SMC_N"/>
</dbReference>
<dbReference type="Proteomes" id="UP001620405">
    <property type="component" value="Unassembled WGS sequence"/>
</dbReference>
<sequence length="563" mass="61076">MLTSLYVRHLAVVEEADIAFGHGLTVVSGETGAGKSLLVDALMLLAGARADSNIVRAGSDRAELVAEFDLTDLPEASDWLKQEELDEDGACQLRRVIRAEGNSRAWINGRPATIGQMGDLAALLVEIHGQHEHQALLERAHQLNLLDAYAENEARVASVRDCALQWRELGARIRKLSGGEDRDHRLGLLRHELAELEKWALPPAQLAELEASHKRLANASKLTEGITGVVELLDGDSEFALRQSLGRAHAELSRLSTLDDRLAPMLELLDNAQIQLNEAVDGLGRYAQDVDLDPERYAEVDTHLARLHELSRKHRLPAAELDDKRAALQTELTELENAGEALERLGAQRDQLQRDYTKAADALSKARITAAKRLGKEVSTLMSELGMAGGVLQVALEPAESNDPDPQGRERCELLVSANPGQPPRPLRKVASGGELARISLAIEVATLGKDTIGCMVFDEVDSGIGGAVAEVVGQKLRALGTRCQVLCVTHLPQVAAQGHAHLRVSKHSDGDSTHTRIDSLNTEGRRDELARMLGGVEITRETKAHAKQMLERAQTASGVASQ</sequence>
<evidence type="ECO:0000256" key="9">
    <source>
        <dbReference type="PIRNR" id="PIRNR003128"/>
    </source>
</evidence>
<evidence type="ECO:0000256" key="4">
    <source>
        <dbReference type="ARBA" id="ARBA00022741"/>
    </source>
</evidence>
<evidence type="ECO:0000256" key="3">
    <source>
        <dbReference type="ARBA" id="ARBA00021315"/>
    </source>
</evidence>
<keyword evidence="6" id="KW-0067">ATP-binding</keyword>
<keyword evidence="5 9" id="KW-0227">DNA damage</keyword>
<dbReference type="PANTHER" id="PTHR11059">
    <property type="entry name" value="DNA REPAIR PROTEIN RECN"/>
    <property type="match status" value="1"/>
</dbReference>
<dbReference type="InterPro" id="IPR027417">
    <property type="entry name" value="P-loop_NTPase"/>
</dbReference>
<proteinExistence type="inferred from homology"/>
<keyword evidence="10" id="KW-0175">Coiled coil</keyword>
<evidence type="ECO:0000313" key="13">
    <source>
        <dbReference type="Proteomes" id="UP001620405"/>
    </source>
</evidence>
<keyword evidence="7 9" id="KW-0234">DNA repair</keyword>
<dbReference type="SUPFAM" id="SSF52540">
    <property type="entry name" value="P-loop containing nucleoside triphosphate hydrolases"/>
    <property type="match status" value="1"/>
</dbReference>
<gene>
    <name evidence="12" type="primary">recN</name>
    <name evidence="12" type="ORF">ISP13_15445</name>
</gene>
<keyword evidence="13" id="KW-1185">Reference proteome</keyword>
<dbReference type="Gene3D" id="3.40.50.300">
    <property type="entry name" value="P-loop containing nucleotide triphosphate hydrolases"/>
    <property type="match status" value="2"/>
</dbReference>
<evidence type="ECO:0000256" key="6">
    <source>
        <dbReference type="ARBA" id="ARBA00022840"/>
    </source>
</evidence>
<evidence type="ECO:0000256" key="10">
    <source>
        <dbReference type="SAM" id="Coils"/>
    </source>
</evidence>
<evidence type="ECO:0000256" key="5">
    <source>
        <dbReference type="ARBA" id="ARBA00022763"/>
    </source>
</evidence>
<dbReference type="NCBIfam" id="NF008121">
    <property type="entry name" value="PRK10869.1"/>
    <property type="match status" value="1"/>
</dbReference>
<evidence type="ECO:0000256" key="1">
    <source>
        <dbReference type="ARBA" id="ARBA00003618"/>
    </source>
</evidence>
<dbReference type="EMBL" id="JADIKG010000013">
    <property type="protein sequence ID" value="MFK2874939.1"/>
    <property type="molecule type" value="Genomic_DNA"/>
</dbReference>
<comment type="caution">
    <text evidence="12">The sequence shown here is derived from an EMBL/GenBank/DDBJ whole genome shotgun (WGS) entry which is preliminary data.</text>
</comment>
<organism evidence="12 13">
    <name type="scientific">Dyella lipolytica</name>
    <dbReference type="NCBI Taxonomy" id="1867835"/>
    <lineage>
        <taxon>Bacteria</taxon>
        <taxon>Pseudomonadati</taxon>
        <taxon>Pseudomonadota</taxon>
        <taxon>Gammaproteobacteria</taxon>
        <taxon>Lysobacterales</taxon>
        <taxon>Rhodanobacteraceae</taxon>
        <taxon>Dyella</taxon>
    </lineage>
</organism>
<dbReference type="Pfam" id="PF02463">
    <property type="entry name" value="SMC_N"/>
    <property type="match status" value="1"/>
</dbReference>
<dbReference type="InterPro" id="IPR004604">
    <property type="entry name" value="DNA_recomb/repair_RecN"/>
</dbReference>
<evidence type="ECO:0000256" key="2">
    <source>
        <dbReference type="ARBA" id="ARBA00009441"/>
    </source>
</evidence>
<keyword evidence="4" id="KW-0547">Nucleotide-binding</keyword>
<dbReference type="RefSeq" id="WP_284396156.1">
    <property type="nucleotide sequence ID" value="NZ_BSNQ01000003.1"/>
</dbReference>
<feature type="domain" description="RecF/RecN/SMC N-terminal" evidence="11">
    <location>
        <begin position="11"/>
        <end position="511"/>
    </location>
</feature>
<accession>A0ABW8J009</accession>
<dbReference type="PANTHER" id="PTHR11059:SF0">
    <property type="entry name" value="DNA REPAIR PROTEIN RECN"/>
    <property type="match status" value="1"/>
</dbReference>
<name>A0ABW8J009_9GAMM</name>
<evidence type="ECO:0000259" key="11">
    <source>
        <dbReference type="Pfam" id="PF02463"/>
    </source>
</evidence>
<dbReference type="NCBIfam" id="TIGR00634">
    <property type="entry name" value="recN"/>
    <property type="match status" value="1"/>
</dbReference>
<dbReference type="PIRSF" id="PIRSF003128">
    <property type="entry name" value="RecN"/>
    <property type="match status" value="1"/>
</dbReference>
<comment type="similarity">
    <text evidence="2 9">Belongs to the RecN family.</text>
</comment>
<dbReference type="CDD" id="cd03241">
    <property type="entry name" value="ABC_RecN"/>
    <property type="match status" value="2"/>
</dbReference>
<evidence type="ECO:0000256" key="7">
    <source>
        <dbReference type="ARBA" id="ARBA00023204"/>
    </source>
</evidence>
<protein>
    <recommendedName>
        <fullName evidence="3 9">DNA repair protein RecN</fullName>
    </recommendedName>
    <alternativeName>
        <fullName evidence="8 9">Recombination protein N</fullName>
    </alternativeName>
</protein>
<reference evidence="12 13" key="1">
    <citation type="submission" date="2020-10" db="EMBL/GenBank/DDBJ databases">
        <title>Phylogeny of dyella-like bacteria.</title>
        <authorList>
            <person name="Fu J."/>
        </authorList>
    </citation>
    <scope>NUCLEOTIDE SEQUENCE [LARGE SCALE GENOMIC DNA]</scope>
    <source>
        <strain evidence="12 13">DHOB07</strain>
    </source>
</reference>